<dbReference type="OMA" id="LENEWIC"/>
<dbReference type="GO" id="GO:0016226">
    <property type="term" value="P:iron-sulfur cluster assembly"/>
    <property type="evidence" value="ECO:0007669"/>
    <property type="project" value="TreeGrafter"/>
</dbReference>
<dbReference type="PROSITE" id="PS50082">
    <property type="entry name" value="WD_REPEATS_2"/>
    <property type="match status" value="2"/>
</dbReference>
<reference evidence="2" key="1">
    <citation type="submission" date="2021-01" db="EMBL/GenBank/DDBJ databases">
        <authorList>
            <consortium name="Genoscope - CEA"/>
            <person name="William W."/>
        </authorList>
    </citation>
    <scope>NUCLEOTIDE SEQUENCE</scope>
</reference>
<dbReference type="OrthoDB" id="10260946at2759"/>
<comment type="caution">
    <text evidence="2">The sequence shown here is derived from an EMBL/GenBank/DDBJ whole genome shotgun (WGS) entry which is preliminary data.</text>
</comment>
<dbReference type="PANTHER" id="PTHR19920">
    <property type="entry name" value="WD40 PROTEIN CIAO1"/>
    <property type="match status" value="1"/>
</dbReference>
<name>A0A8S1TE47_PAROT</name>
<keyword evidence="1" id="KW-0853">WD repeat</keyword>
<dbReference type="PROSITE" id="PS50294">
    <property type="entry name" value="WD_REPEATS_REGION"/>
    <property type="match status" value="1"/>
</dbReference>
<accession>A0A8S1TE47</accession>
<dbReference type="InterPro" id="IPR001680">
    <property type="entry name" value="WD40_rpt"/>
</dbReference>
<keyword evidence="3" id="KW-1185">Reference proteome</keyword>
<dbReference type="AlphaFoldDB" id="A0A8S1TE47"/>
<feature type="repeat" description="WD" evidence="1">
    <location>
        <begin position="278"/>
        <end position="309"/>
    </location>
</feature>
<organism evidence="2 3">
    <name type="scientific">Paramecium octaurelia</name>
    <dbReference type="NCBI Taxonomy" id="43137"/>
    <lineage>
        <taxon>Eukaryota</taxon>
        <taxon>Sar</taxon>
        <taxon>Alveolata</taxon>
        <taxon>Ciliophora</taxon>
        <taxon>Intramacronucleata</taxon>
        <taxon>Oligohymenophorea</taxon>
        <taxon>Peniculida</taxon>
        <taxon>Parameciidae</taxon>
        <taxon>Paramecium</taxon>
    </lineage>
</organism>
<dbReference type="SMART" id="SM00320">
    <property type="entry name" value="WD40"/>
    <property type="match status" value="4"/>
</dbReference>
<proteinExistence type="predicted"/>
<protein>
    <submittedName>
        <fullName evidence="2">Uncharacterized protein</fullName>
    </submittedName>
</protein>
<gene>
    <name evidence="2" type="ORF">POCTA_138.1.T0230012</name>
</gene>
<feature type="repeat" description="WD" evidence="1">
    <location>
        <begin position="233"/>
        <end position="265"/>
    </location>
</feature>
<dbReference type="EMBL" id="CAJJDP010000023">
    <property type="protein sequence ID" value="CAD8149834.1"/>
    <property type="molecule type" value="Genomic_DNA"/>
</dbReference>
<dbReference type="Pfam" id="PF00400">
    <property type="entry name" value="WD40"/>
    <property type="match status" value="2"/>
</dbReference>
<dbReference type="GO" id="GO:0097361">
    <property type="term" value="C:cytosolic [4Fe-4S] assembly targeting complex"/>
    <property type="evidence" value="ECO:0007669"/>
    <property type="project" value="TreeGrafter"/>
</dbReference>
<evidence type="ECO:0000313" key="2">
    <source>
        <dbReference type="EMBL" id="CAD8149834.1"/>
    </source>
</evidence>
<sequence length="497" mass="58087">MQMRCISADHRNQSIIGVCIDITCPNLRPYCTYCLPLHAKHLHMLAPLDVINEWVQERILQVHNVQNNIQEFKGSLESLLKQFSTYHNFTIDQIPNLGISQFDNLVRGLGSVEECEKILFRQLDQSIQQVKQIVIQIQNKFKNKTNINKIENTQILHNKNDQFILEQTKNIDKLKPNLSPIAYKLMNKNSIKQLEVCIAVAVNKDCSIVAVGCQKLIKLYEFKQGMLEWIQLLNLHQEEVNTLYFMKKSNQLISGDHSGAILIWSSDNNNQWIQSQTLKQHNGRINCLIMNNNEDTIISSSNDQTIKFWMKQSEWICQQTITDHKHFVLQLSLNEKQNKVISCGWDQLILVIEYSEQNKQWMVIQTIQVDCQGSRLCFINDNLFAFQPKKSNLMYIYEMNNGSKQFTQTKKLTVNQGDDDYVLFPLQYINSKQLLVSKHHKYINLLRKTDNDDEFKVEQSIQFNSQMLFGQMSDDGEYLITWDNASKEIQIRRSIQQ</sequence>
<evidence type="ECO:0000313" key="3">
    <source>
        <dbReference type="Proteomes" id="UP000683925"/>
    </source>
</evidence>
<dbReference type="PANTHER" id="PTHR19920:SF0">
    <property type="entry name" value="CYTOSOLIC IRON-SULFUR PROTEIN ASSEMBLY PROTEIN CIAO1-RELATED"/>
    <property type="match status" value="1"/>
</dbReference>
<evidence type="ECO:0000256" key="1">
    <source>
        <dbReference type="PROSITE-ProRule" id="PRU00221"/>
    </source>
</evidence>
<dbReference type="Proteomes" id="UP000683925">
    <property type="component" value="Unassembled WGS sequence"/>
</dbReference>